<dbReference type="eggNOG" id="ENOG502ST2H">
    <property type="taxonomic scope" value="Eukaryota"/>
</dbReference>
<protein>
    <recommendedName>
        <fullName evidence="2">FP protein C-terminal domain-containing protein</fullName>
    </recommendedName>
</protein>
<reference evidence="3 4" key="1">
    <citation type="journal article" date="2007" name="Science">
        <title>Sea anemone genome reveals ancestral eumetazoan gene repertoire and genomic organization.</title>
        <authorList>
            <person name="Putnam N.H."/>
            <person name="Srivastava M."/>
            <person name="Hellsten U."/>
            <person name="Dirks B."/>
            <person name="Chapman J."/>
            <person name="Salamov A."/>
            <person name="Terry A."/>
            <person name="Shapiro H."/>
            <person name="Lindquist E."/>
            <person name="Kapitonov V.V."/>
            <person name="Jurka J."/>
            <person name="Genikhovich G."/>
            <person name="Grigoriev I.V."/>
            <person name="Lucas S.M."/>
            <person name="Steele R.E."/>
            <person name="Finnerty J.R."/>
            <person name="Technau U."/>
            <person name="Martindale M.Q."/>
            <person name="Rokhsar D.S."/>
        </authorList>
    </citation>
    <scope>NUCLEOTIDE SEQUENCE [LARGE SCALE GENOMIC DNA]</scope>
    <source>
        <strain evidence="4">CH2 X CH6</strain>
    </source>
</reference>
<dbReference type="InterPro" id="IPR004244">
    <property type="entry name" value="Transposase_22"/>
</dbReference>
<dbReference type="InterPro" id="IPR057251">
    <property type="entry name" value="FP_C"/>
</dbReference>
<dbReference type="STRING" id="45351.A7S3M9"/>
<dbReference type="PANTHER" id="PTHR11505">
    <property type="entry name" value="L1 TRANSPOSABLE ELEMENT-RELATED"/>
    <property type="match status" value="1"/>
</dbReference>
<dbReference type="HOGENOM" id="CLU_1062843_0_0_1"/>
<proteinExistence type="predicted"/>
<name>A7S3M9_NEMVE</name>
<keyword evidence="4" id="KW-1185">Reference proteome</keyword>
<keyword evidence="1" id="KW-0175">Coiled coil</keyword>
<evidence type="ECO:0000259" key="2">
    <source>
        <dbReference type="Pfam" id="PF25298"/>
    </source>
</evidence>
<feature type="domain" description="FP protein C-terminal" evidence="2">
    <location>
        <begin position="186"/>
        <end position="237"/>
    </location>
</feature>
<organism evidence="3 4">
    <name type="scientific">Nematostella vectensis</name>
    <name type="common">Starlet sea anemone</name>
    <dbReference type="NCBI Taxonomy" id="45351"/>
    <lineage>
        <taxon>Eukaryota</taxon>
        <taxon>Metazoa</taxon>
        <taxon>Cnidaria</taxon>
        <taxon>Anthozoa</taxon>
        <taxon>Hexacorallia</taxon>
        <taxon>Actiniaria</taxon>
        <taxon>Edwardsiidae</taxon>
        <taxon>Nematostella</taxon>
    </lineage>
</organism>
<evidence type="ECO:0000256" key="1">
    <source>
        <dbReference type="SAM" id="Coils"/>
    </source>
</evidence>
<gene>
    <name evidence="3" type="ORF">NEMVEDRAFT_v1g206295</name>
</gene>
<sequence>MDETLLERVNSLEKSMDFFNNQFELIKKKVTTLERENEALRVENNVLNSRISTITDKLRDQEAILDEQEQYMRRECLEFKGIPSLEDENTNDLVIQVAQLAGVELDEDDISISHRLPAANNREWSDYEGNVHPPSPPTIIAKFVRRDIKDEIYKARFRLKDKTTQDLEDFNCTDHRNHIYIAESLTQARKKLFKACLKAKKDLKFAYAGTANGKVYLKKDKKSRAVYINSPTDIAKLRRSHAIQPPIADVSRSSRPIDQASS</sequence>
<dbReference type="Pfam" id="PF25298">
    <property type="entry name" value="Baculo_FP_2nd"/>
    <property type="match status" value="1"/>
</dbReference>
<accession>A7S3M9</accession>
<dbReference type="GO" id="GO:1990904">
    <property type="term" value="C:ribonucleoprotein complex"/>
    <property type="evidence" value="ECO:0000318"/>
    <property type="project" value="GO_Central"/>
</dbReference>
<dbReference type="PhylomeDB" id="A7S3M9"/>
<dbReference type="EMBL" id="DS469574">
    <property type="protein sequence ID" value="EDO41636.1"/>
    <property type="molecule type" value="Genomic_DNA"/>
</dbReference>
<evidence type="ECO:0000313" key="4">
    <source>
        <dbReference type="Proteomes" id="UP000001593"/>
    </source>
</evidence>
<dbReference type="InParanoid" id="A7S3M9"/>
<dbReference type="OMA" id="ISHRMPS"/>
<dbReference type="AlphaFoldDB" id="A7S3M9"/>
<dbReference type="GO" id="GO:0003727">
    <property type="term" value="F:single-stranded RNA binding"/>
    <property type="evidence" value="ECO:0000318"/>
    <property type="project" value="GO_Central"/>
</dbReference>
<evidence type="ECO:0000313" key="3">
    <source>
        <dbReference type="EMBL" id="EDO41636.1"/>
    </source>
</evidence>
<feature type="coiled-coil region" evidence="1">
    <location>
        <begin position="16"/>
        <end position="50"/>
    </location>
</feature>
<dbReference type="Proteomes" id="UP000001593">
    <property type="component" value="Unassembled WGS sequence"/>
</dbReference>
<dbReference type="GO" id="GO:0032197">
    <property type="term" value="P:retrotransposition"/>
    <property type="evidence" value="ECO:0000318"/>
    <property type="project" value="GO_Central"/>
</dbReference>